<keyword evidence="2" id="KW-0418">Kinase</keyword>
<organism evidence="2 3">
    <name type="scientific">Halorubrum alkaliphilum</name>
    <dbReference type="NCBI Taxonomy" id="261290"/>
    <lineage>
        <taxon>Archaea</taxon>
        <taxon>Methanobacteriati</taxon>
        <taxon>Methanobacteriota</taxon>
        <taxon>Stenosarchaea group</taxon>
        <taxon>Halobacteria</taxon>
        <taxon>Halobacteriales</taxon>
        <taxon>Haloferacaceae</taxon>
        <taxon>Halorubrum</taxon>
    </lineage>
</organism>
<accession>A0A8T4GF28</accession>
<dbReference type="RefSeq" id="WP_209485849.1">
    <property type="nucleotide sequence ID" value="NZ_JAGGKQ010000016.1"/>
</dbReference>
<dbReference type="AlphaFoldDB" id="A0A8T4GF28"/>
<feature type="transmembrane region" description="Helical" evidence="1">
    <location>
        <begin position="95"/>
        <end position="117"/>
    </location>
</feature>
<dbReference type="InterPro" id="IPR037997">
    <property type="entry name" value="Dgk1-like"/>
</dbReference>
<keyword evidence="2" id="KW-0808">Transferase</keyword>
<sequence>MTLPAGDWRERVEFERRLVHMGGTVYPVPYLLGWLSWDVTAGVLLAGVAIVGLLETVRLSGRAGPLTPVYDALVREYEADGVAGYALYQISMAGVALAATTSLATPTLAIPAMWMLSVGDPVSGTLGDNGPTEPKRPAVWVAMGLVCVAIAMPFTVPAFGATAGVVLAGAGAVGATVADGLPPVIRGVAVDDNLTIPPAALAGMTVALAVLG</sequence>
<name>A0A8T4GF28_9EURY</name>
<keyword evidence="1" id="KW-0472">Membrane</keyword>
<dbReference type="GO" id="GO:0004143">
    <property type="term" value="F:ATP-dependent diacylglycerol kinase activity"/>
    <property type="evidence" value="ECO:0007669"/>
    <property type="project" value="InterPro"/>
</dbReference>
<dbReference type="OrthoDB" id="213078at2157"/>
<dbReference type="Proteomes" id="UP000823588">
    <property type="component" value="Unassembled WGS sequence"/>
</dbReference>
<keyword evidence="3" id="KW-1185">Reference proteome</keyword>
<proteinExistence type="predicted"/>
<protein>
    <submittedName>
        <fullName evidence="2">Dolichol kinase</fullName>
    </submittedName>
</protein>
<keyword evidence="1" id="KW-1133">Transmembrane helix</keyword>
<comment type="caution">
    <text evidence="2">The sequence shown here is derived from an EMBL/GenBank/DDBJ whole genome shotgun (WGS) entry which is preliminary data.</text>
</comment>
<dbReference type="EMBL" id="JAGGKQ010000016">
    <property type="protein sequence ID" value="MBP1923108.1"/>
    <property type="molecule type" value="Genomic_DNA"/>
</dbReference>
<feature type="transmembrane region" description="Helical" evidence="1">
    <location>
        <begin position="137"/>
        <end position="156"/>
    </location>
</feature>
<dbReference type="PANTHER" id="PTHR31303">
    <property type="entry name" value="CTP-DEPENDENT DIACYLGLYCEROL KINASE 1"/>
    <property type="match status" value="1"/>
</dbReference>
<dbReference type="PANTHER" id="PTHR31303:SF1">
    <property type="entry name" value="CTP-DEPENDENT DIACYLGLYCEROL KINASE 1"/>
    <property type="match status" value="1"/>
</dbReference>
<keyword evidence="1" id="KW-0812">Transmembrane</keyword>
<feature type="transmembrane region" description="Helical" evidence="1">
    <location>
        <begin position="34"/>
        <end position="54"/>
    </location>
</feature>
<gene>
    <name evidence="2" type="ORF">J2751_002146</name>
</gene>
<evidence type="ECO:0000313" key="2">
    <source>
        <dbReference type="EMBL" id="MBP1923108.1"/>
    </source>
</evidence>
<evidence type="ECO:0000313" key="3">
    <source>
        <dbReference type="Proteomes" id="UP000823588"/>
    </source>
</evidence>
<evidence type="ECO:0000256" key="1">
    <source>
        <dbReference type="SAM" id="Phobius"/>
    </source>
</evidence>
<reference evidence="2" key="1">
    <citation type="submission" date="2021-03" db="EMBL/GenBank/DDBJ databases">
        <title>Genomic Encyclopedia of Type Strains, Phase IV (KMG-IV): sequencing the most valuable type-strain genomes for metagenomic binning, comparative biology and taxonomic classification.</title>
        <authorList>
            <person name="Goeker M."/>
        </authorList>
    </citation>
    <scope>NUCLEOTIDE SEQUENCE</scope>
    <source>
        <strain evidence="2">DSM 23564</strain>
    </source>
</reference>